<dbReference type="Proteomes" id="UP000509742">
    <property type="component" value="Chromosome"/>
</dbReference>
<dbReference type="Pfam" id="PF01075">
    <property type="entry name" value="Glyco_transf_9"/>
    <property type="match status" value="1"/>
</dbReference>
<keyword evidence="1" id="KW-0328">Glycosyltransferase</keyword>
<dbReference type="RefSeq" id="WP_176486140.1">
    <property type="nucleotide sequence ID" value="NZ_AP023036.1"/>
</dbReference>
<dbReference type="SUPFAM" id="SSF53756">
    <property type="entry name" value="UDP-Glycosyltransferase/glycogen phosphorylase"/>
    <property type="match status" value="1"/>
</dbReference>
<accession>A0ABM7KZ55</accession>
<dbReference type="Gene3D" id="3.40.50.2000">
    <property type="entry name" value="Glycogen Phosphorylase B"/>
    <property type="match status" value="1"/>
</dbReference>
<protein>
    <recommendedName>
        <fullName evidence="5">Glycosyltransferase family 9 protein</fullName>
    </recommendedName>
</protein>
<evidence type="ECO:0000256" key="2">
    <source>
        <dbReference type="ARBA" id="ARBA00022679"/>
    </source>
</evidence>
<dbReference type="InterPro" id="IPR002201">
    <property type="entry name" value="Glyco_trans_9"/>
</dbReference>
<dbReference type="PANTHER" id="PTHR30160">
    <property type="entry name" value="TETRAACYLDISACCHARIDE 4'-KINASE-RELATED"/>
    <property type="match status" value="1"/>
</dbReference>
<gene>
    <name evidence="3" type="ORF">NHP190020_07030</name>
</gene>
<proteinExistence type="predicted"/>
<keyword evidence="2" id="KW-0808">Transferase</keyword>
<evidence type="ECO:0000313" key="3">
    <source>
        <dbReference type="EMBL" id="BCD45664.1"/>
    </source>
</evidence>
<dbReference type="EMBL" id="AP023036">
    <property type="protein sequence ID" value="BCD45664.1"/>
    <property type="molecule type" value="Genomic_DNA"/>
</dbReference>
<evidence type="ECO:0000313" key="4">
    <source>
        <dbReference type="Proteomes" id="UP000509742"/>
    </source>
</evidence>
<reference evidence="3 4" key="1">
    <citation type="submission" date="2020-04" db="EMBL/GenBank/DDBJ databases">
        <title>Genomic analysis of gastric non-Helicobacter pylori Helicobacters isolated in Japan.</title>
        <authorList>
            <person name="Suzuki M."/>
            <person name="Rimbara E."/>
        </authorList>
    </citation>
    <scope>NUCLEOTIDE SEQUENCE [LARGE SCALE GENOMIC DNA]</scope>
    <source>
        <strain evidence="3 4">NHP19-0020</strain>
    </source>
</reference>
<keyword evidence="4" id="KW-1185">Reference proteome</keyword>
<evidence type="ECO:0008006" key="5">
    <source>
        <dbReference type="Google" id="ProtNLM"/>
    </source>
</evidence>
<organism evidence="3 4">
    <name type="scientific">Helicobacter suis</name>
    <dbReference type="NCBI Taxonomy" id="104628"/>
    <lineage>
        <taxon>Bacteria</taxon>
        <taxon>Pseudomonadati</taxon>
        <taxon>Campylobacterota</taxon>
        <taxon>Epsilonproteobacteria</taxon>
        <taxon>Campylobacterales</taxon>
        <taxon>Helicobacteraceae</taxon>
        <taxon>Helicobacter</taxon>
    </lineage>
</organism>
<name>A0ABM7KZ55_9HELI</name>
<dbReference type="PANTHER" id="PTHR30160:SF1">
    <property type="entry name" value="LIPOPOLYSACCHARIDE 1,2-N-ACETYLGLUCOSAMINETRANSFERASE-RELATED"/>
    <property type="match status" value="1"/>
</dbReference>
<sequence length="288" mass="32954">MLAQQSYEIVISPIYGRTQERDDQIVCWINASTKIGSLGSRISTDWYQNTSIHRLDRVYTTFLEARLERLFEFDRNREFFSQLLKKPLTDIKYHLDLPPYPKIPLSLSLSCEPYGVFFLGAFEPQRKWSFKSWVELALKISPDFQIVLCGSKGEIDEAQEIMLGFPKAINLVGKTAFIELLHVLSKASFIVSVETAIPHYAVALGLGPIFIIPNANALVQFVPYPEYIQANYHVIYHPKVEALLATPHGFGRCMEIYIDNRLDLRIYCPGFSEKVAEKMKAVDGRLVR</sequence>
<dbReference type="InterPro" id="IPR051199">
    <property type="entry name" value="LPS_LOS_Heptosyltrfase"/>
</dbReference>
<evidence type="ECO:0000256" key="1">
    <source>
        <dbReference type="ARBA" id="ARBA00022676"/>
    </source>
</evidence>